<accession>A0ABQ8V7W8</accession>
<dbReference type="InterPro" id="IPR001810">
    <property type="entry name" value="F-box_dom"/>
</dbReference>
<protein>
    <recommendedName>
        <fullName evidence="1">F-box domain-containing protein</fullName>
    </recommendedName>
</protein>
<dbReference type="EMBL" id="JANVFT010000065">
    <property type="protein sequence ID" value="KAJ4478550.1"/>
    <property type="molecule type" value="Genomic_DNA"/>
</dbReference>
<gene>
    <name evidence="2" type="ORF">C8R41DRAFT_844197</name>
</gene>
<name>A0ABQ8V7W8_9AGAR</name>
<dbReference type="Proteomes" id="UP001150217">
    <property type="component" value="Unassembled WGS sequence"/>
</dbReference>
<keyword evidence="3" id="KW-1185">Reference proteome</keyword>
<sequence>MRTATPTKLWDDQTNPFWLPDDVVHLILQYLYAYQLDRCALVCRSWRRLAQPMLFDLVTVNVAPAPPRTPLFNFFSVRHTRDFPSFILANPGRGLLFKHIKYITQRNDSASLYAVLCYCTQLRSLTLSCALAPSFLQHVSLPGFPTLKKLVLTEIPTYKMLVQCFRSIPAELGLEELTLSLASHYTERSLDMPEKPLHLPAIRIFSLFNENESPFATFSLLMDYLFPMLLQLHRLVAHTIHFHSPDIVRLVEANVGTLKYLDSSEVLDPSGLLPCLLNNILREITLCLPVLPNILGRYLSDLGNMFSNLNMDSLSIRHISFVISSTYGLFDLGQHCDLWAQLAGVFRRASYLETVTLLLEVPPWGQSSVFVTMNDMNVHPAFLPLREVGRLRVLHRPSPGHKSITVLPSEFVASL</sequence>
<evidence type="ECO:0000259" key="1">
    <source>
        <dbReference type="SMART" id="SM00256"/>
    </source>
</evidence>
<dbReference type="Gene3D" id="3.80.10.10">
    <property type="entry name" value="Ribonuclease Inhibitor"/>
    <property type="match status" value="1"/>
</dbReference>
<dbReference type="Pfam" id="PF12937">
    <property type="entry name" value="F-box-like"/>
    <property type="match status" value="1"/>
</dbReference>
<feature type="domain" description="F-box" evidence="1">
    <location>
        <begin position="19"/>
        <end position="59"/>
    </location>
</feature>
<comment type="caution">
    <text evidence="2">The sequence shown here is derived from an EMBL/GenBank/DDBJ whole genome shotgun (WGS) entry which is preliminary data.</text>
</comment>
<dbReference type="SMART" id="SM00256">
    <property type="entry name" value="FBOX"/>
    <property type="match status" value="1"/>
</dbReference>
<evidence type="ECO:0000313" key="3">
    <source>
        <dbReference type="Proteomes" id="UP001150217"/>
    </source>
</evidence>
<reference evidence="2" key="1">
    <citation type="submission" date="2022-08" db="EMBL/GenBank/DDBJ databases">
        <title>A Global Phylogenomic Analysis of the Shiitake Genus Lentinula.</title>
        <authorList>
            <consortium name="DOE Joint Genome Institute"/>
            <person name="Sierra-Patev S."/>
            <person name="Min B."/>
            <person name="Naranjo-Ortiz M."/>
            <person name="Looney B."/>
            <person name="Konkel Z."/>
            <person name="Slot J.C."/>
            <person name="Sakamoto Y."/>
            <person name="Steenwyk J.L."/>
            <person name="Rokas A."/>
            <person name="Carro J."/>
            <person name="Camarero S."/>
            <person name="Ferreira P."/>
            <person name="Molpeceres G."/>
            <person name="Ruiz-Duenas F.J."/>
            <person name="Serrano A."/>
            <person name="Henrissat B."/>
            <person name="Drula E."/>
            <person name="Hughes K.W."/>
            <person name="Mata J.L."/>
            <person name="Ishikawa N.K."/>
            <person name="Vargas-Isla R."/>
            <person name="Ushijima S."/>
            <person name="Smith C.A."/>
            <person name="Ahrendt S."/>
            <person name="Andreopoulos W."/>
            <person name="He G."/>
            <person name="Labutti K."/>
            <person name="Lipzen A."/>
            <person name="Ng V."/>
            <person name="Riley R."/>
            <person name="Sandor L."/>
            <person name="Barry K."/>
            <person name="Martinez A.T."/>
            <person name="Xiao Y."/>
            <person name="Gibbons J.G."/>
            <person name="Terashima K."/>
            <person name="Grigoriev I.V."/>
            <person name="Hibbett D.S."/>
        </authorList>
    </citation>
    <scope>NUCLEOTIDE SEQUENCE</scope>
    <source>
        <strain evidence="2">RHP3577 ss4</strain>
    </source>
</reference>
<evidence type="ECO:0000313" key="2">
    <source>
        <dbReference type="EMBL" id="KAJ4478550.1"/>
    </source>
</evidence>
<dbReference type="SUPFAM" id="SSF81383">
    <property type="entry name" value="F-box domain"/>
    <property type="match status" value="1"/>
</dbReference>
<organism evidence="2 3">
    <name type="scientific">Lentinula lateritia</name>
    <dbReference type="NCBI Taxonomy" id="40482"/>
    <lineage>
        <taxon>Eukaryota</taxon>
        <taxon>Fungi</taxon>
        <taxon>Dikarya</taxon>
        <taxon>Basidiomycota</taxon>
        <taxon>Agaricomycotina</taxon>
        <taxon>Agaricomycetes</taxon>
        <taxon>Agaricomycetidae</taxon>
        <taxon>Agaricales</taxon>
        <taxon>Marasmiineae</taxon>
        <taxon>Omphalotaceae</taxon>
        <taxon>Lentinula</taxon>
    </lineage>
</organism>
<proteinExistence type="predicted"/>
<dbReference type="InterPro" id="IPR032675">
    <property type="entry name" value="LRR_dom_sf"/>
</dbReference>
<dbReference type="InterPro" id="IPR036047">
    <property type="entry name" value="F-box-like_dom_sf"/>
</dbReference>